<evidence type="ECO:0000256" key="3">
    <source>
        <dbReference type="SAM" id="Phobius"/>
    </source>
</evidence>
<dbReference type="GO" id="GO:0015937">
    <property type="term" value="P:coenzyme A biosynthetic process"/>
    <property type="evidence" value="ECO:0007669"/>
    <property type="project" value="InterPro"/>
</dbReference>
<keyword evidence="3" id="KW-1133">Transmembrane helix</keyword>
<evidence type="ECO:0000313" key="4">
    <source>
        <dbReference type="EMBL" id="KHN68794.1"/>
    </source>
</evidence>
<dbReference type="Pfam" id="PF01121">
    <property type="entry name" value="CoaE"/>
    <property type="match status" value="2"/>
</dbReference>
<dbReference type="PANTHER" id="PTHR10695">
    <property type="entry name" value="DEPHOSPHO-COA KINASE-RELATED"/>
    <property type="match status" value="1"/>
</dbReference>
<dbReference type="GO" id="GO:0005524">
    <property type="term" value="F:ATP binding"/>
    <property type="evidence" value="ECO:0007669"/>
    <property type="project" value="UniProtKB-KW"/>
</dbReference>
<dbReference type="GO" id="GO:0004140">
    <property type="term" value="F:dephospho-CoA kinase activity"/>
    <property type="evidence" value="ECO:0007669"/>
    <property type="project" value="InterPro"/>
</dbReference>
<keyword evidence="4" id="KW-0808">Transferase</keyword>
<keyword evidence="3" id="KW-0472">Membrane</keyword>
<sequence>MRIIAITGGVGTGKTTMLEMLRDRGFATINTDEVTHQILKDINVECIRKRFFTDKRFRMSHTRRMMPRICLQVILSVLWLFIKGHSVVFIEIPLLFELGLHRLFYTVIVVCNKNLQIERGKKMSYLNERMAMQIPLEKKIMLAQRIIYNNSTIDSLRKQIKEIRLNGCNIYYCIAIFLTVIFLIVCE</sequence>
<dbReference type="Proteomes" id="UP000031056">
    <property type="component" value="Unassembled WGS sequence"/>
</dbReference>
<evidence type="ECO:0000256" key="1">
    <source>
        <dbReference type="ARBA" id="ARBA00022741"/>
    </source>
</evidence>
<dbReference type="STRING" id="1354746.A0A0B2UHX3"/>
<keyword evidence="4" id="KW-0418">Kinase</keyword>
<dbReference type="VEuPathDB" id="MicrosporidiaDB:M896_120110"/>
<dbReference type="Gene3D" id="3.40.50.300">
    <property type="entry name" value="P-loop containing nucleotide triphosphate hydrolases"/>
    <property type="match status" value="1"/>
</dbReference>
<dbReference type="AlphaFoldDB" id="A0A0B2UHX3"/>
<dbReference type="GeneID" id="26262528"/>
<keyword evidence="1" id="KW-0547">Nucleotide-binding</keyword>
<proteinExistence type="predicted"/>
<protein>
    <submittedName>
        <fullName evidence="4">Dephospho-CoA kinase</fullName>
    </submittedName>
</protein>
<dbReference type="SUPFAM" id="SSF52540">
    <property type="entry name" value="P-loop containing nucleoside triphosphate hydrolases"/>
    <property type="match status" value="1"/>
</dbReference>
<dbReference type="FunCoup" id="A0A0B2UHX3">
    <property type="interactions" value="52"/>
</dbReference>
<organism evidence="4 5">
    <name type="scientific">Ordospora colligata OC4</name>
    <dbReference type="NCBI Taxonomy" id="1354746"/>
    <lineage>
        <taxon>Eukaryota</taxon>
        <taxon>Fungi</taxon>
        <taxon>Fungi incertae sedis</taxon>
        <taxon>Microsporidia</taxon>
        <taxon>Ordosporidae</taxon>
        <taxon>Ordospora</taxon>
    </lineage>
</organism>
<dbReference type="InParanoid" id="A0A0B2UHX3"/>
<reference evidence="4 5" key="1">
    <citation type="journal article" date="2014" name="MBio">
        <title>The Ordospora colligata genome; evolution of extreme reduction in microsporidia and host-to-parasite horizontal gene transfer.</title>
        <authorList>
            <person name="Pombert J.-F."/>
            <person name="Haag K.L."/>
            <person name="Beidas S."/>
            <person name="Ebert D."/>
            <person name="Keeling P.J."/>
        </authorList>
    </citation>
    <scope>NUCLEOTIDE SEQUENCE [LARGE SCALE GENOMIC DNA]</scope>
    <source>
        <strain evidence="4 5">OC4</strain>
    </source>
</reference>
<comment type="caution">
    <text evidence="4">The sequence shown here is derived from an EMBL/GenBank/DDBJ whole genome shotgun (WGS) entry which is preliminary data.</text>
</comment>
<dbReference type="HOGENOM" id="CLU_057180_3_1_1"/>
<gene>
    <name evidence="4" type="ORF">M896_120110</name>
</gene>
<dbReference type="EMBL" id="JOKQ01000012">
    <property type="protein sequence ID" value="KHN68794.1"/>
    <property type="molecule type" value="Genomic_DNA"/>
</dbReference>
<keyword evidence="5" id="KW-1185">Reference proteome</keyword>
<dbReference type="RefSeq" id="XP_014562836.1">
    <property type="nucleotide sequence ID" value="XM_014707350.1"/>
</dbReference>
<keyword evidence="3" id="KW-0812">Transmembrane</keyword>
<feature type="transmembrane region" description="Helical" evidence="3">
    <location>
        <begin position="165"/>
        <end position="185"/>
    </location>
</feature>
<dbReference type="OrthoDB" id="247245at2759"/>
<name>A0A0B2UHX3_9MICR</name>
<accession>A0A0B2UHX3</accession>
<keyword evidence="2" id="KW-0067">ATP-binding</keyword>
<dbReference type="PANTHER" id="PTHR10695:SF46">
    <property type="entry name" value="BIFUNCTIONAL COENZYME A SYNTHASE-RELATED"/>
    <property type="match status" value="1"/>
</dbReference>
<evidence type="ECO:0000256" key="2">
    <source>
        <dbReference type="ARBA" id="ARBA00022840"/>
    </source>
</evidence>
<feature type="transmembrane region" description="Helical" evidence="3">
    <location>
        <begin position="65"/>
        <end position="82"/>
    </location>
</feature>
<dbReference type="InterPro" id="IPR027417">
    <property type="entry name" value="P-loop_NTPase"/>
</dbReference>
<dbReference type="InterPro" id="IPR001977">
    <property type="entry name" value="Depp_CoAkinase"/>
</dbReference>
<feature type="transmembrane region" description="Helical" evidence="3">
    <location>
        <begin position="88"/>
        <end position="111"/>
    </location>
</feature>
<evidence type="ECO:0000313" key="5">
    <source>
        <dbReference type="Proteomes" id="UP000031056"/>
    </source>
</evidence>